<dbReference type="InterPro" id="IPR036397">
    <property type="entry name" value="RNaseH_sf"/>
</dbReference>
<name>A0A931GLI9_9ACTN</name>
<keyword evidence="2" id="KW-0436">Ligase</keyword>
<dbReference type="SUPFAM" id="SSF52113">
    <property type="entry name" value="BRCT domain"/>
    <property type="match status" value="1"/>
</dbReference>
<evidence type="ECO:0000313" key="2">
    <source>
        <dbReference type="EMBL" id="MBG6092103.1"/>
    </source>
</evidence>
<proteinExistence type="predicted"/>
<organism evidence="2 3">
    <name type="scientific">Actinomadura viridis</name>
    <dbReference type="NCBI Taxonomy" id="58110"/>
    <lineage>
        <taxon>Bacteria</taxon>
        <taxon>Bacillati</taxon>
        <taxon>Actinomycetota</taxon>
        <taxon>Actinomycetes</taxon>
        <taxon>Streptosporangiales</taxon>
        <taxon>Thermomonosporaceae</taxon>
        <taxon>Actinomadura</taxon>
    </lineage>
</organism>
<dbReference type="InterPro" id="IPR012337">
    <property type="entry name" value="RNaseH-like_sf"/>
</dbReference>
<keyword evidence="3" id="KW-1185">Reference proteome</keyword>
<dbReference type="InterPro" id="IPR036420">
    <property type="entry name" value="BRCT_dom_sf"/>
</dbReference>
<dbReference type="Gene3D" id="3.40.50.10190">
    <property type="entry name" value="BRCT domain"/>
    <property type="match status" value="1"/>
</dbReference>
<dbReference type="Gene3D" id="3.30.420.10">
    <property type="entry name" value="Ribonuclease H-like superfamily/Ribonuclease H"/>
    <property type="match status" value="1"/>
</dbReference>
<comment type="caution">
    <text evidence="2">The sequence shown here is derived from an EMBL/GenBank/DDBJ whole genome shotgun (WGS) entry which is preliminary data.</text>
</comment>
<dbReference type="GO" id="GO:0016874">
    <property type="term" value="F:ligase activity"/>
    <property type="evidence" value="ECO:0007669"/>
    <property type="project" value="UniProtKB-KW"/>
</dbReference>
<dbReference type="RefSeq" id="WP_197014334.1">
    <property type="nucleotide sequence ID" value="NZ_BAABES010000002.1"/>
</dbReference>
<dbReference type="GO" id="GO:0003676">
    <property type="term" value="F:nucleic acid binding"/>
    <property type="evidence" value="ECO:0007669"/>
    <property type="project" value="InterPro"/>
</dbReference>
<protein>
    <submittedName>
        <fullName evidence="2">NAD-dependent DNA ligase</fullName>
    </submittedName>
</protein>
<evidence type="ECO:0000313" key="3">
    <source>
        <dbReference type="Proteomes" id="UP000614047"/>
    </source>
</evidence>
<sequence>MVARRVWTGLLAYKLPVLTDALGIALPRHHDAGDDARAAAQVMLAALKRQGTATLGALLAVQGIRMGSYRSGVRQGCRYRRAARRKPYPDAEPNTDPDNPFYGLTVCFTGSLPGMTRAAAAGRIAAFGAGTVPHVTKFVDLLVVGGIKPHQFAPGAKKTGKLAKAERLRESGHHITAIDAEEFYELLAVAQG</sequence>
<dbReference type="AlphaFoldDB" id="A0A931GLI9"/>
<dbReference type="InterPro" id="IPR001357">
    <property type="entry name" value="BRCT_dom"/>
</dbReference>
<evidence type="ECO:0000259" key="1">
    <source>
        <dbReference type="PROSITE" id="PS50172"/>
    </source>
</evidence>
<dbReference type="PROSITE" id="PS50172">
    <property type="entry name" value="BRCT"/>
    <property type="match status" value="1"/>
</dbReference>
<reference evidence="2" key="1">
    <citation type="submission" date="2020-11" db="EMBL/GenBank/DDBJ databases">
        <title>Sequencing the genomes of 1000 actinobacteria strains.</title>
        <authorList>
            <person name="Klenk H.-P."/>
        </authorList>
    </citation>
    <scope>NUCLEOTIDE SEQUENCE</scope>
    <source>
        <strain evidence="2">DSM 43175</strain>
    </source>
</reference>
<feature type="domain" description="BRCT" evidence="1">
    <location>
        <begin position="96"/>
        <end position="192"/>
    </location>
</feature>
<dbReference type="SUPFAM" id="SSF53098">
    <property type="entry name" value="Ribonuclease H-like"/>
    <property type="match status" value="1"/>
</dbReference>
<dbReference type="EMBL" id="JADOUA010000001">
    <property type="protein sequence ID" value="MBG6092103.1"/>
    <property type="molecule type" value="Genomic_DNA"/>
</dbReference>
<dbReference type="Pfam" id="PF00533">
    <property type="entry name" value="BRCT"/>
    <property type="match status" value="1"/>
</dbReference>
<accession>A0A931GLI9</accession>
<dbReference type="Proteomes" id="UP000614047">
    <property type="component" value="Unassembled WGS sequence"/>
</dbReference>
<gene>
    <name evidence="2" type="ORF">IW256_006216</name>
</gene>